<dbReference type="CDD" id="cd00077">
    <property type="entry name" value="HDc"/>
    <property type="match status" value="1"/>
</dbReference>
<accession>A0ABU3NYA3</accession>
<dbReference type="Proteomes" id="UP001254848">
    <property type="component" value="Unassembled WGS sequence"/>
</dbReference>
<dbReference type="SUPFAM" id="SSF109604">
    <property type="entry name" value="HD-domain/PDEase-like"/>
    <property type="match status" value="1"/>
</dbReference>
<keyword evidence="2" id="KW-0378">Hydrolase</keyword>
<dbReference type="PANTHER" id="PTHR43155">
    <property type="entry name" value="CYCLIC DI-GMP PHOSPHODIESTERASE PA4108-RELATED"/>
    <property type="match status" value="1"/>
</dbReference>
<dbReference type="PROSITE" id="PS51832">
    <property type="entry name" value="HD_GYP"/>
    <property type="match status" value="1"/>
</dbReference>
<reference evidence="2 3" key="1">
    <citation type="submission" date="2023-07" db="EMBL/GenBank/DDBJ databases">
        <title>The novel representative of Negativicutes class, Anaeroselena agilis gen. nov. sp. nov.</title>
        <authorList>
            <person name="Prokofeva M.I."/>
            <person name="Elcheninov A.G."/>
            <person name="Klyukina A."/>
            <person name="Kublanov I.V."/>
            <person name="Frolov E.N."/>
            <person name="Podosokorskaya O.A."/>
        </authorList>
    </citation>
    <scope>NUCLEOTIDE SEQUENCE [LARGE SCALE GENOMIC DNA]</scope>
    <source>
        <strain evidence="2 3">4137-cl</strain>
    </source>
</reference>
<feature type="domain" description="HD-GYP" evidence="1">
    <location>
        <begin position="116"/>
        <end position="311"/>
    </location>
</feature>
<dbReference type="SMART" id="SM00471">
    <property type="entry name" value="HDc"/>
    <property type="match status" value="1"/>
</dbReference>
<dbReference type="EMBL" id="JAUOZS010000001">
    <property type="protein sequence ID" value="MDT8901777.1"/>
    <property type="molecule type" value="Genomic_DNA"/>
</dbReference>
<dbReference type="RefSeq" id="WP_413780279.1">
    <property type="nucleotide sequence ID" value="NZ_JAUOZS010000001.1"/>
</dbReference>
<dbReference type="InterPro" id="IPR006675">
    <property type="entry name" value="HDIG_dom"/>
</dbReference>
<organism evidence="2 3">
    <name type="scientific">Anaeroselena agilis</name>
    <dbReference type="NCBI Taxonomy" id="3063788"/>
    <lineage>
        <taxon>Bacteria</taxon>
        <taxon>Bacillati</taxon>
        <taxon>Bacillota</taxon>
        <taxon>Negativicutes</taxon>
        <taxon>Acetonemataceae</taxon>
        <taxon>Anaeroselena</taxon>
    </lineage>
</organism>
<evidence type="ECO:0000313" key="2">
    <source>
        <dbReference type="EMBL" id="MDT8901777.1"/>
    </source>
</evidence>
<dbReference type="EC" id="3.1.4.-" evidence="2"/>
<dbReference type="InterPro" id="IPR037522">
    <property type="entry name" value="HD_GYP_dom"/>
</dbReference>
<dbReference type="Gene3D" id="1.10.3210.10">
    <property type="entry name" value="Hypothetical protein af1432"/>
    <property type="match status" value="1"/>
</dbReference>
<protein>
    <submittedName>
        <fullName evidence="2">HD-GYP domain-containing protein</fullName>
        <ecNumber evidence="2">3.1.4.-</ecNumber>
    </submittedName>
</protein>
<sequence length="355" mass="39772">MIRVITKRYRIDEVKPGMELAGSLITDNDKFALGEGTVLTDNLIQRLKGWGVGVVDIRHVVDSADKEPPPLSETQVAVSCGYNDTVGTLKRSFETIRFFKQVPLKEMRELADSALEPFINTSGILNHLQVVQRQDDYTFYHSIDVAVLCGVVGRWLGYRGDELKDLVLAGLLHDIGKTQIPLEILRKPGKLTPAEMEIMRLHTTRGYNLVKELGLPASVMYAILQHHEREDGSGYPIQVPGAKIHPFAKVVAVVDIYDAITSDKVYSKKATPFAAVEALMRDMYDKLDPNICTVFLNNVRDYFIGNVVLLSDGREAEVVYLGKFISARPVVRDENGEFIDLENKKDLSIIKVLRT</sequence>
<evidence type="ECO:0000259" key="1">
    <source>
        <dbReference type="PROSITE" id="PS51832"/>
    </source>
</evidence>
<name>A0ABU3NYA3_9FIRM</name>
<dbReference type="NCBIfam" id="TIGR00277">
    <property type="entry name" value="HDIG"/>
    <property type="match status" value="1"/>
</dbReference>
<comment type="caution">
    <text evidence="2">The sequence shown here is derived from an EMBL/GenBank/DDBJ whole genome shotgun (WGS) entry which is preliminary data.</text>
</comment>
<dbReference type="InterPro" id="IPR003607">
    <property type="entry name" value="HD/PDEase_dom"/>
</dbReference>
<dbReference type="Pfam" id="PF13487">
    <property type="entry name" value="HD_5"/>
    <property type="match status" value="1"/>
</dbReference>
<evidence type="ECO:0000313" key="3">
    <source>
        <dbReference type="Proteomes" id="UP001254848"/>
    </source>
</evidence>
<gene>
    <name evidence="2" type="ORF">Q4T40_11020</name>
</gene>
<keyword evidence="3" id="KW-1185">Reference proteome</keyword>
<dbReference type="GO" id="GO:0016787">
    <property type="term" value="F:hydrolase activity"/>
    <property type="evidence" value="ECO:0007669"/>
    <property type="project" value="UniProtKB-KW"/>
</dbReference>
<proteinExistence type="predicted"/>
<dbReference type="PANTHER" id="PTHR43155:SF2">
    <property type="entry name" value="CYCLIC DI-GMP PHOSPHODIESTERASE PA4108"/>
    <property type="match status" value="1"/>
</dbReference>